<evidence type="ECO:0000313" key="4">
    <source>
        <dbReference type="Proteomes" id="UP000000844"/>
    </source>
</evidence>
<proteinExistence type="predicted"/>
<accession>D3Q360</accession>
<dbReference type="RefSeq" id="WP_013015601.1">
    <property type="nucleotide sequence ID" value="NC_013947.1"/>
</dbReference>
<reference evidence="3 4" key="1">
    <citation type="journal article" date="2009" name="Stand. Genomic Sci.">
        <title>Complete genome sequence of Stackebrandtia nassauensis type strain (LLR-40K-21).</title>
        <authorList>
            <person name="Munk C."/>
            <person name="Lapidus A."/>
            <person name="Copeland A."/>
            <person name="Jando M."/>
            <person name="Mayilraj S."/>
            <person name="Glavina Del Rio T."/>
            <person name="Nolan M."/>
            <person name="Chen F."/>
            <person name="Lucas S."/>
            <person name="Tice H."/>
            <person name="Cheng J.F."/>
            <person name="Han C."/>
            <person name="Detter J.C."/>
            <person name="Bruce D."/>
            <person name="Goodwin L."/>
            <person name="Chain P."/>
            <person name="Pitluck S."/>
            <person name="Goker M."/>
            <person name="Ovchinikova G."/>
            <person name="Pati A."/>
            <person name="Ivanova N."/>
            <person name="Mavromatis K."/>
            <person name="Chen A."/>
            <person name="Palaniappan K."/>
            <person name="Land M."/>
            <person name="Hauser L."/>
            <person name="Chang Y.J."/>
            <person name="Jeffries C.D."/>
            <person name="Bristow J."/>
            <person name="Eisen J.A."/>
            <person name="Markowitz V."/>
            <person name="Hugenholtz P."/>
            <person name="Kyrpides N.C."/>
            <person name="Klenk H.P."/>
        </authorList>
    </citation>
    <scope>NUCLEOTIDE SEQUENCE [LARGE SCALE GENOMIC DNA]</scope>
    <source>
        <strain evidence="4">DSM 44728 / CIP 108903 / NRRL B-16338 / NBRC 102104 / LLR-40K-21</strain>
    </source>
</reference>
<sequence>MPIPTIALTTVAISALGVLCAQPAAAMTTGNPVISELAPSGPGGSRDEYLELHNDGDNPVSIGGWRLYACDSASSPSLMTTFPAGTILAARGELGQYLLLAGDEYLGRSEHPGPQSPDIWYSFDTSASDGWMLTDRYNRRVDGIGTGTGEGCDDNPLVPRCRWGDAESATRDFRARADADGYVCGPASPTNSMG</sequence>
<dbReference type="PROSITE" id="PS51841">
    <property type="entry name" value="LTD"/>
    <property type="match status" value="1"/>
</dbReference>
<feature type="signal peptide" evidence="1">
    <location>
        <begin position="1"/>
        <end position="26"/>
    </location>
</feature>
<gene>
    <name evidence="3" type="ordered locus">Snas_0312</name>
</gene>
<dbReference type="KEGG" id="sna:Snas_0312"/>
<dbReference type="SUPFAM" id="SSF74853">
    <property type="entry name" value="Lamin A/C globular tail domain"/>
    <property type="match status" value="1"/>
</dbReference>
<dbReference type="Pfam" id="PF00932">
    <property type="entry name" value="LTD"/>
    <property type="match status" value="1"/>
</dbReference>
<organism evidence="3 4">
    <name type="scientific">Stackebrandtia nassauensis (strain DSM 44728 / CIP 108903 / NRRL B-16338 / NBRC 102104 / LLR-40K-21)</name>
    <dbReference type="NCBI Taxonomy" id="446470"/>
    <lineage>
        <taxon>Bacteria</taxon>
        <taxon>Bacillati</taxon>
        <taxon>Actinomycetota</taxon>
        <taxon>Actinomycetes</taxon>
        <taxon>Glycomycetales</taxon>
        <taxon>Glycomycetaceae</taxon>
        <taxon>Stackebrandtia</taxon>
    </lineage>
</organism>
<feature type="chain" id="PRO_5003048201" description="LTD domain-containing protein" evidence="1">
    <location>
        <begin position="27"/>
        <end position="194"/>
    </location>
</feature>
<evidence type="ECO:0000256" key="1">
    <source>
        <dbReference type="SAM" id="SignalP"/>
    </source>
</evidence>
<dbReference type="Proteomes" id="UP000000844">
    <property type="component" value="Chromosome"/>
</dbReference>
<dbReference type="InterPro" id="IPR036415">
    <property type="entry name" value="Lamin_tail_dom_sf"/>
</dbReference>
<dbReference type="HOGENOM" id="CLU_1401712_0_0_11"/>
<keyword evidence="4" id="KW-1185">Reference proteome</keyword>
<evidence type="ECO:0000259" key="2">
    <source>
        <dbReference type="PROSITE" id="PS51841"/>
    </source>
</evidence>
<evidence type="ECO:0000313" key="3">
    <source>
        <dbReference type="EMBL" id="ADD40030.1"/>
    </source>
</evidence>
<keyword evidence="1" id="KW-0732">Signal</keyword>
<dbReference type="Gene3D" id="2.60.40.1260">
    <property type="entry name" value="Lamin Tail domain"/>
    <property type="match status" value="1"/>
</dbReference>
<name>D3Q360_STANL</name>
<feature type="domain" description="LTD" evidence="2">
    <location>
        <begin position="7"/>
        <end position="148"/>
    </location>
</feature>
<protein>
    <recommendedName>
        <fullName evidence="2">LTD domain-containing protein</fullName>
    </recommendedName>
</protein>
<dbReference type="AlphaFoldDB" id="D3Q360"/>
<dbReference type="EMBL" id="CP001778">
    <property type="protein sequence ID" value="ADD40030.1"/>
    <property type="molecule type" value="Genomic_DNA"/>
</dbReference>
<dbReference type="InterPro" id="IPR001322">
    <property type="entry name" value="Lamin_tail_dom"/>
</dbReference>